<dbReference type="Gene3D" id="3.90.110.10">
    <property type="entry name" value="Lactate dehydrogenase/glycoside hydrolase, family 4, C-terminal"/>
    <property type="match status" value="1"/>
</dbReference>
<dbReference type="PANTHER" id="PTHR11540:SF73">
    <property type="entry name" value="MALATE DEHYDROGENASE, MITOCHONDRIAL"/>
    <property type="match status" value="1"/>
</dbReference>
<dbReference type="FunFam" id="3.90.110.10:FF:000001">
    <property type="entry name" value="Malate dehydrogenase"/>
    <property type="match status" value="1"/>
</dbReference>
<dbReference type="PIRSF" id="PIRSF000102">
    <property type="entry name" value="Lac_mal_DH"/>
    <property type="match status" value="1"/>
</dbReference>
<dbReference type="InterPro" id="IPR001557">
    <property type="entry name" value="L-lactate/malate_DH"/>
</dbReference>
<feature type="active site" description="Proton acceptor" evidence="8">
    <location>
        <position position="200"/>
    </location>
</feature>
<reference evidence="15 16" key="1">
    <citation type="journal article" date="2016" name="Mol. Biol. Evol.">
        <title>Comparative Genomics of Early-Diverging Mushroom-Forming Fungi Provides Insights into the Origins of Lignocellulose Decay Capabilities.</title>
        <authorList>
            <person name="Nagy L.G."/>
            <person name="Riley R."/>
            <person name="Tritt A."/>
            <person name="Adam C."/>
            <person name="Daum C."/>
            <person name="Floudas D."/>
            <person name="Sun H."/>
            <person name="Yadav J.S."/>
            <person name="Pangilinan J."/>
            <person name="Larsson K.H."/>
            <person name="Matsuura K."/>
            <person name="Barry K."/>
            <person name="Labutti K."/>
            <person name="Kuo R."/>
            <person name="Ohm R.A."/>
            <person name="Bhattacharya S.S."/>
            <person name="Shirouzu T."/>
            <person name="Yoshinaga Y."/>
            <person name="Martin F.M."/>
            <person name="Grigoriev I.V."/>
            <person name="Hibbett D.S."/>
        </authorList>
    </citation>
    <scope>NUCLEOTIDE SEQUENCE [LARGE SCALE GENOMIC DNA]</scope>
    <source>
        <strain evidence="15 16">HHB12029</strain>
    </source>
</reference>
<dbReference type="SUPFAM" id="SSF51735">
    <property type="entry name" value="NAD(P)-binding Rossmann-fold domains"/>
    <property type="match status" value="1"/>
</dbReference>
<evidence type="ECO:0000256" key="9">
    <source>
        <dbReference type="PIRSR" id="PIRSR000102-2"/>
    </source>
</evidence>
<dbReference type="PROSITE" id="PS00068">
    <property type="entry name" value="MDH"/>
    <property type="match status" value="1"/>
</dbReference>
<dbReference type="Gene3D" id="3.40.50.720">
    <property type="entry name" value="NAD(P)-binding Rossmann-like Domain"/>
    <property type="match status" value="1"/>
</dbReference>
<evidence type="ECO:0000256" key="12">
    <source>
        <dbReference type="RuleBase" id="RU003405"/>
    </source>
</evidence>
<dbReference type="STRING" id="1314781.A0A165EWM5"/>
<evidence type="ECO:0000313" key="16">
    <source>
        <dbReference type="Proteomes" id="UP000077266"/>
    </source>
</evidence>
<dbReference type="InterPro" id="IPR001252">
    <property type="entry name" value="Malate_DH_AS"/>
</dbReference>
<dbReference type="GO" id="GO:0006108">
    <property type="term" value="P:malate metabolic process"/>
    <property type="evidence" value="ECO:0007669"/>
    <property type="project" value="InterPro"/>
</dbReference>
<feature type="binding site" evidence="9">
    <location>
        <position position="176"/>
    </location>
    <ligand>
        <name>substrate</name>
    </ligand>
</feature>
<comment type="catalytic activity">
    <reaction evidence="7 12">
        <text>(S)-malate + NAD(+) = oxaloacetate + NADH + H(+)</text>
        <dbReference type="Rhea" id="RHEA:21432"/>
        <dbReference type="ChEBI" id="CHEBI:15378"/>
        <dbReference type="ChEBI" id="CHEBI:15589"/>
        <dbReference type="ChEBI" id="CHEBI:16452"/>
        <dbReference type="ChEBI" id="CHEBI:57540"/>
        <dbReference type="ChEBI" id="CHEBI:57945"/>
        <dbReference type="EC" id="1.1.1.37"/>
    </reaction>
</comment>
<evidence type="ECO:0000256" key="7">
    <source>
        <dbReference type="ARBA" id="ARBA00048313"/>
    </source>
</evidence>
<dbReference type="Pfam" id="PF02866">
    <property type="entry name" value="Ldh_1_C"/>
    <property type="match status" value="1"/>
</dbReference>
<name>A0A165EWM5_EXIGL</name>
<dbReference type="GO" id="GO:0006099">
    <property type="term" value="P:tricarboxylic acid cycle"/>
    <property type="evidence" value="ECO:0007669"/>
    <property type="project" value="UniProtKB-KW"/>
</dbReference>
<organism evidence="15 16">
    <name type="scientific">Exidia glandulosa HHB12029</name>
    <dbReference type="NCBI Taxonomy" id="1314781"/>
    <lineage>
        <taxon>Eukaryota</taxon>
        <taxon>Fungi</taxon>
        <taxon>Dikarya</taxon>
        <taxon>Basidiomycota</taxon>
        <taxon>Agaricomycotina</taxon>
        <taxon>Agaricomycetes</taxon>
        <taxon>Auriculariales</taxon>
        <taxon>Exidiaceae</taxon>
        <taxon>Exidia</taxon>
    </lineage>
</organism>
<feature type="binding site" evidence="10">
    <location>
        <position position="251"/>
    </location>
    <ligand>
        <name>NAD(+)</name>
        <dbReference type="ChEBI" id="CHEBI:57540"/>
    </ligand>
</feature>
<evidence type="ECO:0000256" key="8">
    <source>
        <dbReference type="PIRSR" id="PIRSR000102-1"/>
    </source>
</evidence>
<dbReference type="SUPFAM" id="SSF56327">
    <property type="entry name" value="LDH C-terminal domain-like"/>
    <property type="match status" value="1"/>
</dbReference>
<dbReference type="NCBIfam" id="TIGR01772">
    <property type="entry name" value="MDH_euk_gproteo"/>
    <property type="match status" value="1"/>
</dbReference>
<dbReference type="CDD" id="cd01337">
    <property type="entry name" value="MDH_glyoxysomal_mitochondrial"/>
    <property type="match status" value="1"/>
</dbReference>
<dbReference type="FunFam" id="3.40.50.720:FF:000013">
    <property type="entry name" value="Malate dehydrogenase"/>
    <property type="match status" value="1"/>
</dbReference>
<evidence type="ECO:0000256" key="10">
    <source>
        <dbReference type="PIRSR" id="PIRSR000102-3"/>
    </source>
</evidence>
<evidence type="ECO:0000259" key="13">
    <source>
        <dbReference type="Pfam" id="PF00056"/>
    </source>
</evidence>
<dbReference type="Proteomes" id="UP000077266">
    <property type="component" value="Unassembled WGS sequence"/>
</dbReference>
<dbReference type="GO" id="GO:0030060">
    <property type="term" value="F:L-malate dehydrogenase (NAD+) activity"/>
    <property type="evidence" value="ECO:0007669"/>
    <property type="project" value="UniProtKB-EC"/>
</dbReference>
<keyword evidence="16" id="KW-1185">Reference proteome</keyword>
<dbReference type="InterPro" id="IPR010097">
    <property type="entry name" value="Malate_DH_type1"/>
</dbReference>
<evidence type="ECO:0000259" key="14">
    <source>
        <dbReference type="Pfam" id="PF02866"/>
    </source>
</evidence>
<feature type="binding site" evidence="9">
    <location>
        <position position="104"/>
    </location>
    <ligand>
        <name>substrate</name>
    </ligand>
</feature>
<feature type="binding site" evidence="10">
    <location>
        <position position="58"/>
    </location>
    <ligand>
        <name>NAD(+)</name>
        <dbReference type="ChEBI" id="CHEBI:57540"/>
    </ligand>
</feature>
<feature type="domain" description="Lactate/malate dehydrogenase N-terminal" evidence="13">
    <location>
        <begin position="26"/>
        <end position="168"/>
    </location>
</feature>
<dbReference type="InParanoid" id="A0A165EWM5"/>
<dbReference type="InterPro" id="IPR036291">
    <property type="entry name" value="NAD(P)-bd_dom_sf"/>
</dbReference>
<feature type="domain" description="Lactate/malate dehydrogenase C-terminal" evidence="14">
    <location>
        <begin position="170"/>
        <end position="337"/>
    </location>
</feature>
<evidence type="ECO:0000256" key="3">
    <source>
        <dbReference type="ARBA" id="ARBA00012995"/>
    </source>
</evidence>
<feature type="binding site" evidence="10">
    <location>
        <begin position="140"/>
        <end position="142"/>
    </location>
    <ligand>
        <name>NAD(+)</name>
        <dbReference type="ChEBI" id="CHEBI:57540"/>
    </ligand>
</feature>
<comment type="subunit">
    <text evidence="2">Homodimer.</text>
</comment>
<evidence type="ECO:0000256" key="11">
    <source>
        <dbReference type="RuleBase" id="RU003369"/>
    </source>
</evidence>
<evidence type="ECO:0000256" key="1">
    <source>
        <dbReference type="ARBA" id="ARBA00008824"/>
    </source>
</evidence>
<feature type="binding site" evidence="9">
    <location>
        <position position="110"/>
    </location>
    <ligand>
        <name>substrate</name>
    </ligand>
</feature>
<comment type="similarity">
    <text evidence="1">Belongs to the LDH/MDH superfamily. MDH type 1 family.</text>
</comment>
<evidence type="ECO:0000256" key="4">
    <source>
        <dbReference type="ARBA" id="ARBA00022532"/>
    </source>
</evidence>
<accession>A0A165EWM5</accession>
<dbReference type="PANTHER" id="PTHR11540">
    <property type="entry name" value="MALATE AND LACTATE DEHYDROGENASE"/>
    <property type="match status" value="1"/>
</dbReference>
<sequence length="340" mass="35359">MFAARQALRSVPRQARLFSSSAPARTKVAVLGAGGGIGQPLSLLLKVEPLVSQLSLYDIRGAPGVAADVSHVDTNSTVRGFTADALDQALEGAEVVVIPAGVPRKPGMTRDDLFNTNASIVRDLATAVGRVAPTAKILIISNPVNSTVPIVAETLAKAGVFDPRRLFGVTTLDVVRAARFLSEVTGQDPASTPVTVVGGHSGVTIVPLLSQSSFGKGVQGETLSKLVHRIQYGGDEVVAAKDGAGSATLSMAYAATVFTNALLRAINGEENVVCPTFVRSPLFESQGVDFFSSNVELGPEGVKTIFPIGDLSAEEQALIDACLPELKKNIEKGKSFVNAA</sequence>
<evidence type="ECO:0000313" key="15">
    <source>
        <dbReference type="EMBL" id="KZV87866.1"/>
    </source>
</evidence>
<keyword evidence="6 10" id="KW-0520">NAD</keyword>
<proteinExistence type="inferred from homology"/>
<feature type="binding site" evidence="10">
    <location>
        <begin position="32"/>
        <end position="38"/>
    </location>
    <ligand>
        <name>NAD(+)</name>
        <dbReference type="ChEBI" id="CHEBI:57540"/>
    </ligand>
</feature>
<dbReference type="InterPro" id="IPR001236">
    <property type="entry name" value="Lactate/malate_DH_N"/>
</dbReference>
<keyword evidence="4 12" id="KW-0816">Tricarboxylic acid cycle</keyword>
<evidence type="ECO:0000256" key="2">
    <source>
        <dbReference type="ARBA" id="ARBA00011738"/>
    </source>
</evidence>
<dbReference type="EC" id="1.1.1.37" evidence="3 12"/>
<dbReference type="InterPro" id="IPR022383">
    <property type="entry name" value="Lactate/malate_DH_C"/>
</dbReference>
<dbReference type="InterPro" id="IPR015955">
    <property type="entry name" value="Lactate_DH/Glyco_Ohase_4_C"/>
</dbReference>
<dbReference type="FunCoup" id="A0A165EWM5">
    <property type="interactions" value="611"/>
</dbReference>
<evidence type="ECO:0000256" key="6">
    <source>
        <dbReference type="ARBA" id="ARBA00023027"/>
    </source>
</evidence>
<dbReference type="Pfam" id="PF00056">
    <property type="entry name" value="Ldh_1_N"/>
    <property type="match status" value="1"/>
</dbReference>
<gene>
    <name evidence="15" type="ORF">EXIGLDRAFT_741292</name>
</gene>
<evidence type="ECO:0000256" key="5">
    <source>
        <dbReference type="ARBA" id="ARBA00023002"/>
    </source>
</evidence>
<dbReference type="AlphaFoldDB" id="A0A165EWM5"/>
<dbReference type="EMBL" id="KV426113">
    <property type="protein sequence ID" value="KZV87866.1"/>
    <property type="molecule type" value="Genomic_DNA"/>
</dbReference>
<protein>
    <recommendedName>
        <fullName evidence="3 12">Malate dehydrogenase</fullName>
        <ecNumber evidence="3 12">1.1.1.37</ecNumber>
    </recommendedName>
</protein>
<feature type="binding site" evidence="10">
    <location>
        <position position="117"/>
    </location>
    <ligand>
        <name>NAD(+)</name>
        <dbReference type="ChEBI" id="CHEBI:57540"/>
    </ligand>
</feature>
<dbReference type="GO" id="GO:0005739">
    <property type="term" value="C:mitochondrion"/>
    <property type="evidence" value="ECO:0007669"/>
    <property type="project" value="TreeGrafter"/>
</dbReference>
<feature type="binding site" evidence="9">
    <location>
        <position position="142"/>
    </location>
    <ligand>
        <name>substrate</name>
    </ligand>
</feature>
<dbReference type="OrthoDB" id="4069699at2759"/>
<keyword evidence="5 11" id="KW-0560">Oxidoreductase</keyword>